<keyword evidence="2" id="KW-0238">DNA-binding</keyword>
<dbReference type="PANTHER" id="PTHR33204">
    <property type="entry name" value="TRANSCRIPTIONAL REGULATOR, MARR FAMILY"/>
    <property type="match status" value="1"/>
</dbReference>
<dbReference type="AlphaFoldDB" id="A0A645EKI9"/>
<gene>
    <name evidence="5" type="ORF">SDC9_149189</name>
</gene>
<evidence type="ECO:0000256" key="2">
    <source>
        <dbReference type="ARBA" id="ARBA00023125"/>
    </source>
</evidence>
<evidence type="ECO:0000256" key="1">
    <source>
        <dbReference type="ARBA" id="ARBA00023015"/>
    </source>
</evidence>
<dbReference type="InterPro" id="IPR002577">
    <property type="entry name" value="HTH_HxlR"/>
</dbReference>
<protein>
    <recommendedName>
        <fullName evidence="4">HTH hxlR-type domain-containing protein</fullName>
    </recommendedName>
</protein>
<comment type="caution">
    <text evidence="5">The sequence shown here is derived from an EMBL/GenBank/DDBJ whole genome shotgun (WGS) entry which is preliminary data.</text>
</comment>
<evidence type="ECO:0000313" key="5">
    <source>
        <dbReference type="EMBL" id="MPN01976.1"/>
    </source>
</evidence>
<dbReference type="SUPFAM" id="SSF46785">
    <property type="entry name" value="Winged helix' DNA-binding domain"/>
    <property type="match status" value="1"/>
</dbReference>
<dbReference type="InterPro" id="IPR011991">
    <property type="entry name" value="ArsR-like_HTH"/>
</dbReference>
<proteinExistence type="predicted"/>
<sequence length="123" mass="14251">MENKKELFGVCHFVTSQKVLTGKWSLLIMYHLSEGPVRFNELQRRLPNLTQATLSKQLKALESDGLVIRKEYPQIPPKVEYSMSEIGFKFKIVLESLAIWGNEYIEYIKTKTDEENITGENRG</sequence>
<dbReference type="Pfam" id="PF01638">
    <property type="entry name" value="HxlR"/>
    <property type="match status" value="1"/>
</dbReference>
<reference evidence="5" key="1">
    <citation type="submission" date="2019-08" db="EMBL/GenBank/DDBJ databases">
        <authorList>
            <person name="Kucharzyk K."/>
            <person name="Murdoch R.W."/>
            <person name="Higgins S."/>
            <person name="Loffler F."/>
        </authorList>
    </citation>
    <scope>NUCLEOTIDE SEQUENCE</scope>
</reference>
<dbReference type="EMBL" id="VSSQ01047945">
    <property type="protein sequence ID" value="MPN01976.1"/>
    <property type="molecule type" value="Genomic_DNA"/>
</dbReference>
<dbReference type="PROSITE" id="PS51118">
    <property type="entry name" value="HTH_HXLR"/>
    <property type="match status" value="1"/>
</dbReference>
<dbReference type="InterPro" id="IPR036390">
    <property type="entry name" value="WH_DNA-bd_sf"/>
</dbReference>
<dbReference type="GO" id="GO:0003677">
    <property type="term" value="F:DNA binding"/>
    <property type="evidence" value="ECO:0007669"/>
    <property type="project" value="UniProtKB-KW"/>
</dbReference>
<dbReference type="InterPro" id="IPR036388">
    <property type="entry name" value="WH-like_DNA-bd_sf"/>
</dbReference>
<keyword evidence="1" id="KW-0805">Transcription regulation</keyword>
<name>A0A645EKI9_9ZZZZ</name>
<organism evidence="5">
    <name type="scientific">bioreactor metagenome</name>
    <dbReference type="NCBI Taxonomy" id="1076179"/>
    <lineage>
        <taxon>unclassified sequences</taxon>
        <taxon>metagenomes</taxon>
        <taxon>ecological metagenomes</taxon>
    </lineage>
</organism>
<evidence type="ECO:0000256" key="3">
    <source>
        <dbReference type="ARBA" id="ARBA00023163"/>
    </source>
</evidence>
<dbReference type="Gene3D" id="1.10.10.10">
    <property type="entry name" value="Winged helix-like DNA-binding domain superfamily/Winged helix DNA-binding domain"/>
    <property type="match status" value="1"/>
</dbReference>
<evidence type="ECO:0000259" key="4">
    <source>
        <dbReference type="PROSITE" id="PS51118"/>
    </source>
</evidence>
<dbReference type="CDD" id="cd00090">
    <property type="entry name" value="HTH_ARSR"/>
    <property type="match status" value="1"/>
</dbReference>
<dbReference type="PANTHER" id="PTHR33204:SF38">
    <property type="entry name" value="HTH-TYPE TRANSCRIPTIONAL ACTIVATOR HXLR"/>
    <property type="match status" value="1"/>
</dbReference>
<accession>A0A645EKI9</accession>
<feature type="domain" description="HTH hxlR-type" evidence="4">
    <location>
        <begin position="11"/>
        <end position="109"/>
    </location>
</feature>
<keyword evidence="3" id="KW-0804">Transcription</keyword>